<evidence type="ECO:0000313" key="3">
    <source>
        <dbReference type="Proteomes" id="UP000054538"/>
    </source>
</evidence>
<dbReference type="Proteomes" id="UP000054538">
    <property type="component" value="Unassembled WGS sequence"/>
</dbReference>
<gene>
    <name evidence="2" type="ORF">PAXRUDRAFT_830620</name>
</gene>
<feature type="region of interest" description="Disordered" evidence="1">
    <location>
        <begin position="28"/>
        <end position="58"/>
    </location>
</feature>
<organism evidence="2 3">
    <name type="scientific">Paxillus rubicundulus Ve08.2h10</name>
    <dbReference type="NCBI Taxonomy" id="930991"/>
    <lineage>
        <taxon>Eukaryota</taxon>
        <taxon>Fungi</taxon>
        <taxon>Dikarya</taxon>
        <taxon>Basidiomycota</taxon>
        <taxon>Agaricomycotina</taxon>
        <taxon>Agaricomycetes</taxon>
        <taxon>Agaricomycetidae</taxon>
        <taxon>Boletales</taxon>
        <taxon>Paxilineae</taxon>
        <taxon>Paxillaceae</taxon>
        <taxon>Paxillus</taxon>
    </lineage>
</organism>
<proteinExistence type="predicted"/>
<evidence type="ECO:0000313" key="2">
    <source>
        <dbReference type="EMBL" id="KIK91688.1"/>
    </source>
</evidence>
<dbReference type="InParanoid" id="A0A0D0DKG2"/>
<dbReference type="AlphaFoldDB" id="A0A0D0DKG2"/>
<keyword evidence="3" id="KW-1185">Reference proteome</keyword>
<evidence type="ECO:0000256" key="1">
    <source>
        <dbReference type="SAM" id="MobiDB-lite"/>
    </source>
</evidence>
<reference evidence="3" key="2">
    <citation type="submission" date="2015-01" db="EMBL/GenBank/DDBJ databases">
        <title>Evolutionary Origins and Diversification of the Mycorrhizal Mutualists.</title>
        <authorList>
            <consortium name="DOE Joint Genome Institute"/>
            <consortium name="Mycorrhizal Genomics Consortium"/>
            <person name="Kohler A."/>
            <person name="Kuo A."/>
            <person name="Nagy L.G."/>
            <person name="Floudas D."/>
            <person name="Copeland A."/>
            <person name="Barry K.W."/>
            <person name="Cichocki N."/>
            <person name="Veneault-Fourrey C."/>
            <person name="LaButti K."/>
            <person name="Lindquist E.A."/>
            <person name="Lipzen A."/>
            <person name="Lundell T."/>
            <person name="Morin E."/>
            <person name="Murat C."/>
            <person name="Riley R."/>
            <person name="Ohm R."/>
            <person name="Sun H."/>
            <person name="Tunlid A."/>
            <person name="Henrissat B."/>
            <person name="Grigoriev I.V."/>
            <person name="Hibbett D.S."/>
            <person name="Martin F."/>
        </authorList>
    </citation>
    <scope>NUCLEOTIDE SEQUENCE [LARGE SCALE GENOMIC DNA]</scope>
    <source>
        <strain evidence="3">Ve08.2h10</strain>
    </source>
</reference>
<name>A0A0D0DKG2_9AGAM</name>
<dbReference type="HOGENOM" id="CLU_2979779_0_0_1"/>
<feature type="compositionally biased region" description="Polar residues" evidence="1">
    <location>
        <begin position="30"/>
        <end position="49"/>
    </location>
</feature>
<dbReference type="EMBL" id="KN825360">
    <property type="protein sequence ID" value="KIK91688.1"/>
    <property type="molecule type" value="Genomic_DNA"/>
</dbReference>
<accession>A0A0D0DKG2</accession>
<reference evidence="2 3" key="1">
    <citation type="submission" date="2014-04" db="EMBL/GenBank/DDBJ databases">
        <authorList>
            <consortium name="DOE Joint Genome Institute"/>
            <person name="Kuo A."/>
            <person name="Kohler A."/>
            <person name="Jargeat P."/>
            <person name="Nagy L.G."/>
            <person name="Floudas D."/>
            <person name="Copeland A."/>
            <person name="Barry K.W."/>
            <person name="Cichocki N."/>
            <person name="Veneault-Fourrey C."/>
            <person name="LaButti K."/>
            <person name="Lindquist E.A."/>
            <person name="Lipzen A."/>
            <person name="Lundell T."/>
            <person name="Morin E."/>
            <person name="Murat C."/>
            <person name="Sun H."/>
            <person name="Tunlid A."/>
            <person name="Henrissat B."/>
            <person name="Grigoriev I.V."/>
            <person name="Hibbett D.S."/>
            <person name="Martin F."/>
            <person name="Nordberg H.P."/>
            <person name="Cantor M.N."/>
            <person name="Hua S.X."/>
        </authorList>
    </citation>
    <scope>NUCLEOTIDE SEQUENCE [LARGE SCALE GENOMIC DNA]</scope>
    <source>
        <strain evidence="2 3">Ve08.2h10</strain>
    </source>
</reference>
<protein>
    <submittedName>
        <fullName evidence="2">Uncharacterized protein</fullName>
    </submittedName>
</protein>
<sequence>MGASPRCHVSRITSTIAMTQAENNVLRCTRPSQPSGSSQDLSGQPSCTCTPGADVGLL</sequence>